<comment type="function">
    <text evidence="1 8">Reversible hydration of carbon dioxide.</text>
</comment>
<dbReference type="STRING" id="6669.E9FXL2"/>
<dbReference type="KEGG" id="dpx:DAPPUDRAFT_442482"/>
<dbReference type="SMART" id="SM01057">
    <property type="entry name" value="Carb_anhydrase"/>
    <property type="match status" value="1"/>
</dbReference>
<dbReference type="PROSITE" id="PS00162">
    <property type="entry name" value="ALPHA_CA_1"/>
    <property type="match status" value="1"/>
</dbReference>
<evidence type="ECO:0000259" key="9">
    <source>
        <dbReference type="PROSITE" id="PS51144"/>
    </source>
</evidence>
<evidence type="ECO:0000256" key="7">
    <source>
        <dbReference type="ARBA" id="ARBA00048348"/>
    </source>
</evidence>
<dbReference type="Pfam" id="PF00194">
    <property type="entry name" value="Carb_anhydrase"/>
    <property type="match status" value="1"/>
</dbReference>
<evidence type="ECO:0000256" key="5">
    <source>
        <dbReference type="ARBA" id="ARBA00022833"/>
    </source>
</evidence>
<reference evidence="10 11" key="1">
    <citation type="journal article" date="2011" name="Science">
        <title>The ecoresponsive genome of Daphnia pulex.</title>
        <authorList>
            <person name="Colbourne J.K."/>
            <person name="Pfrender M.E."/>
            <person name="Gilbert D."/>
            <person name="Thomas W.K."/>
            <person name="Tucker A."/>
            <person name="Oakley T.H."/>
            <person name="Tokishita S."/>
            <person name="Aerts A."/>
            <person name="Arnold G.J."/>
            <person name="Basu M.K."/>
            <person name="Bauer D.J."/>
            <person name="Caceres C.E."/>
            <person name="Carmel L."/>
            <person name="Casola C."/>
            <person name="Choi J.H."/>
            <person name="Detter J.C."/>
            <person name="Dong Q."/>
            <person name="Dusheyko S."/>
            <person name="Eads B.D."/>
            <person name="Frohlich T."/>
            <person name="Geiler-Samerotte K.A."/>
            <person name="Gerlach D."/>
            <person name="Hatcher P."/>
            <person name="Jogdeo S."/>
            <person name="Krijgsveld J."/>
            <person name="Kriventseva E.V."/>
            <person name="Kultz D."/>
            <person name="Laforsch C."/>
            <person name="Lindquist E."/>
            <person name="Lopez J."/>
            <person name="Manak J.R."/>
            <person name="Muller J."/>
            <person name="Pangilinan J."/>
            <person name="Patwardhan R.P."/>
            <person name="Pitluck S."/>
            <person name="Pritham E.J."/>
            <person name="Rechtsteiner A."/>
            <person name="Rho M."/>
            <person name="Rogozin I.B."/>
            <person name="Sakarya O."/>
            <person name="Salamov A."/>
            <person name="Schaack S."/>
            <person name="Shapiro H."/>
            <person name="Shiga Y."/>
            <person name="Skalitzky C."/>
            <person name="Smith Z."/>
            <person name="Souvorov A."/>
            <person name="Sung W."/>
            <person name="Tang Z."/>
            <person name="Tsuchiya D."/>
            <person name="Tu H."/>
            <person name="Vos H."/>
            <person name="Wang M."/>
            <person name="Wolf Y.I."/>
            <person name="Yamagata H."/>
            <person name="Yamada T."/>
            <person name="Ye Y."/>
            <person name="Shaw J.R."/>
            <person name="Andrews J."/>
            <person name="Crease T.J."/>
            <person name="Tang H."/>
            <person name="Lucas S.M."/>
            <person name="Robertson H.M."/>
            <person name="Bork P."/>
            <person name="Koonin E.V."/>
            <person name="Zdobnov E.M."/>
            <person name="Grigoriev I.V."/>
            <person name="Lynch M."/>
            <person name="Boore J.L."/>
        </authorList>
    </citation>
    <scope>NUCLEOTIDE SEQUENCE [LARGE SCALE GENOMIC DNA]</scope>
</reference>
<organism evidence="10 11">
    <name type="scientific">Daphnia pulex</name>
    <name type="common">Water flea</name>
    <dbReference type="NCBI Taxonomy" id="6669"/>
    <lineage>
        <taxon>Eukaryota</taxon>
        <taxon>Metazoa</taxon>
        <taxon>Ecdysozoa</taxon>
        <taxon>Arthropoda</taxon>
        <taxon>Crustacea</taxon>
        <taxon>Branchiopoda</taxon>
        <taxon>Diplostraca</taxon>
        <taxon>Cladocera</taxon>
        <taxon>Anomopoda</taxon>
        <taxon>Daphniidae</taxon>
        <taxon>Daphnia</taxon>
    </lineage>
</organism>
<feature type="signal peptide" evidence="8">
    <location>
        <begin position="1"/>
        <end position="22"/>
    </location>
</feature>
<keyword evidence="6 8" id="KW-0456">Lyase</keyword>
<dbReference type="CDD" id="cd00326">
    <property type="entry name" value="alpha_CA"/>
    <property type="match status" value="1"/>
</dbReference>
<evidence type="ECO:0000256" key="1">
    <source>
        <dbReference type="ARBA" id="ARBA00002904"/>
    </source>
</evidence>
<dbReference type="PANTHER" id="PTHR18952:SF265">
    <property type="entry name" value="CARBONIC ANHYDRASE"/>
    <property type="match status" value="1"/>
</dbReference>
<dbReference type="InterPro" id="IPR023561">
    <property type="entry name" value="Carbonic_anhydrase_a-class"/>
</dbReference>
<keyword evidence="11" id="KW-1185">Reference proteome</keyword>
<protein>
    <recommendedName>
        <fullName evidence="3 8">Carbonic anhydrase</fullName>
        <ecNumber evidence="3 8">4.2.1.1</ecNumber>
    </recommendedName>
</protein>
<dbReference type="AlphaFoldDB" id="E9FXL2"/>
<accession>E9FXL2</accession>
<proteinExistence type="inferred from homology"/>
<name>E9FXL2_DAPPU</name>
<comment type="catalytic activity">
    <reaction evidence="7 8">
        <text>hydrogencarbonate + H(+) = CO2 + H2O</text>
        <dbReference type="Rhea" id="RHEA:10748"/>
        <dbReference type="ChEBI" id="CHEBI:15377"/>
        <dbReference type="ChEBI" id="CHEBI:15378"/>
        <dbReference type="ChEBI" id="CHEBI:16526"/>
        <dbReference type="ChEBI" id="CHEBI:17544"/>
        <dbReference type="EC" id="4.2.1.1"/>
    </reaction>
</comment>
<dbReference type="GO" id="GO:0008270">
    <property type="term" value="F:zinc ion binding"/>
    <property type="evidence" value="ECO:0007669"/>
    <property type="project" value="UniProtKB-UniRule"/>
</dbReference>
<gene>
    <name evidence="10" type="primary">CAA7C</name>
    <name evidence="10" type="ORF">DAPPUDRAFT_442482</name>
</gene>
<dbReference type="Proteomes" id="UP000000305">
    <property type="component" value="Unassembled WGS sequence"/>
</dbReference>
<comment type="similarity">
    <text evidence="2 8">Belongs to the alpha-carbonic anhydrase family.</text>
</comment>
<sequence>MATSSLLFKVLPALCCVVVINAQQTVVSSTTTPPPHWDYENLTEWKEHFSSCGGQHQSPINLDPSKAFLMECSKFTFNNYDQVFPEMVTNNGHTVIMRVESNKNRTGFDVPFITGGGITERFNFFQLHFHWGKDSRRGSEHHINNRQYPAELHMVHYNAKYGNFNDAVPHSDGLAVLGIVMELEARDNIAFRHLEHFDDIVNPDANKNSTLSYSIPLVDLLPDRTGSFYRYNGSLTTPGCNEDVIWTIFDTPIGISERQLRILRKLHDTQGHEMEDNFRPIQELHNRVLTYRPDDPKNKN</sequence>
<dbReference type="InterPro" id="IPR001148">
    <property type="entry name" value="CA_dom"/>
</dbReference>
<dbReference type="PANTHER" id="PTHR18952">
    <property type="entry name" value="CARBONIC ANHYDRASE"/>
    <property type="match status" value="1"/>
</dbReference>
<dbReference type="SUPFAM" id="SSF51069">
    <property type="entry name" value="Carbonic anhydrase"/>
    <property type="match status" value="1"/>
</dbReference>
<dbReference type="PROSITE" id="PS51144">
    <property type="entry name" value="ALPHA_CA_2"/>
    <property type="match status" value="1"/>
</dbReference>
<feature type="domain" description="Alpha-carbonic anhydrase" evidence="9">
    <location>
        <begin position="35"/>
        <end position="293"/>
    </location>
</feature>
<evidence type="ECO:0000313" key="11">
    <source>
        <dbReference type="Proteomes" id="UP000000305"/>
    </source>
</evidence>
<dbReference type="GO" id="GO:0005886">
    <property type="term" value="C:plasma membrane"/>
    <property type="evidence" value="ECO:0000318"/>
    <property type="project" value="GO_Central"/>
</dbReference>
<keyword evidence="8" id="KW-0732">Signal</keyword>
<evidence type="ECO:0000313" key="10">
    <source>
        <dbReference type="EMBL" id="EFX88102.1"/>
    </source>
</evidence>
<dbReference type="OrthoDB" id="429145at2759"/>
<feature type="chain" id="PRO_5025080677" description="Carbonic anhydrase" evidence="8">
    <location>
        <begin position="23"/>
        <end position="300"/>
    </location>
</feature>
<keyword evidence="5 8" id="KW-0862">Zinc</keyword>
<evidence type="ECO:0000256" key="4">
    <source>
        <dbReference type="ARBA" id="ARBA00022723"/>
    </source>
</evidence>
<evidence type="ECO:0000256" key="3">
    <source>
        <dbReference type="ARBA" id="ARBA00012925"/>
    </source>
</evidence>
<dbReference type="GO" id="GO:0004089">
    <property type="term" value="F:carbonate dehydratase activity"/>
    <property type="evidence" value="ECO:0000318"/>
    <property type="project" value="GO_Central"/>
</dbReference>
<evidence type="ECO:0000256" key="2">
    <source>
        <dbReference type="ARBA" id="ARBA00010718"/>
    </source>
</evidence>
<dbReference type="FunCoup" id="E9FXL2">
    <property type="interactions" value="67"/>
</dbReference>
<dbReference type="InterPro" id="IPR018338">
    <property type="entry name" value="Carbonic_anhydrase_a-class_CS"/>
</dbReference>
<dbReference type="HOGENOM" id="CLU_039326_2_0_1"/>
<keyword evidence="4 8" id="KW-0479">Metal-binding</keyword>
<dbReference type="EMBL" id="GL732526">
    <property type="protein sequence ID" value="EFX88102.1"/>
    <property type="molecule type" value="Genomic_DNA"/>
</dbReference>
<evidence type="ECO:0000256" key="8">
    <source>
        <dbReference type="RuleBase" id="RU367011"/>
    </source>
</evidence>
<dbReference type="InterPro" id="IPR036398">
    <property type="entry name" value="CA_dom_sf"/>
</dbReference>
<dbReference type="EC" id="4.2.1.1" evidence="3 8"/>
<dbReference type="InParanoid" id="E9FXL2"/>
<dbReference type="eggNOG" id="KOG0382">
    <property type="taxonomic scope" value="Eukaryota"/>
</dbReference>
<dbReference type="Gene3D" id="3.10.200.10">
    <property type="entry name" value="Alpha carbonic anhydrase"/>
    <property type="match status" value="1"/>
</dbReference>
<evidence type="ECO:0000256" key="6">
    <source>
        <dbReference type="ARBA" id="ARBA00023239"/>
    </source>
</evidence>
<comment type="cofactor">
    <cofactor evidence="8">
        <name>Zn(2+)</name>
        <dbReference type="ChEBI" id="CHEBI:29105"/>
    </cofactor>
</comment>